<sequence length="163" mass="18939">MSWSALSNECQHELSEERFDYVVQVELTGSCSRGMYVLGVKAPQGQQQTLYQAYTAAISGLWLERLTGQSAPDIVMTAEFNGKLEKLQVFSWKEGYYSERWLEPPSAEQLSGYVGQDKVYVRWNTLVRQIKTKNWEGESWRRLVYDFAKERWQTDTSSEEEAQ</sequence>
<reference evidence="1 2" key="1">
    <citation type="journal article" date="2013" name="Antonie Van Leeuwenhoek">
        <title>Echinimonas agarilytica gen. nov., sp. nov., a new gammaproteobacterium isolated from the sea urchin Strongylocentrotus intermedius.</title>
        <authorList>
            <person name="Nedashkovskaya O.I."/>
            <person name="Stenkova A.M."/>
            <person name="Zhukova N.V."/>
            <person name="Van Trappen S."/>
            <person name="Lee J.S."/>
            <person name="Kim S.B."/>
        </authorList>
    </citation>
    <scope>NUCLEOTIDE SEQUENCE [LARGE SCALE GENOMIC DNA]</scope>
    <source>
        <strain evidence="1 2">KMM 6351</strain>
    </source>
</reference>
<dbReference type="EMBL" id="JAMQGP010000006">
    <property type="protein sequence ID" value="MCM2680387.1"/>
    <property type="molecule type" value="Genomic_DNA"/>
</dbReference>
<dbReference type="RefSeq" id="WP_251261821.1">
    <property type="nucleotide sequence ID" value="NZ_JAMQGP010000006.1"/>
</dbReference>
<accession>A0AA41W8D1</accession>
<organism evidence="1 2">
    <name type="scientific">Echinimonas agarilytica</name>
    <dbReference type="NCBI Taxonomy" id="1215918"/>
    <lineage>
        <taxon>Bacteria</taxon>
        <taxon>Pseudomonadati</taxon>
        <taxon>Pseudomonadota</taxon>
        <taxon>Gammaproteobacteria</taxon>
        <taxon>Alteromonadales</taxon>
        <taxon>Echinimonadaceae</taxon>
        <taxon>Echinimonas</taxon>
    </lineage>
</organism>
<dbReference type="AlphaFoldDB" id="A0AA41W8D1"/>
<proteinExistence type="predicted"/>
<name>A0AA41W8D1_9GAMM</name>
<comment type="caution">
    <text evidence="1">The sequence shown here is derived from an EMBL/GenBank/DDBJ whole genome shotgun (WGS) entry which is preliminary data.</text>
</comment>
<evidence type="ECO:0000313" key="2">
    <source>
        <dbReference type="Proteomes" id="UP001165393"/>
    </source>
</evidence>
<dbReference type="Proteomes" id="UP001165393">
    <property type="component" value="Unassembled WGS sequence"/>
</dbReference>
<gene>
    <name evidence="1" type="ORF">NAF29_11990</name>
</gene>
<evidence type="ECO:0000313" key="1">
    <source>
        <dbReference type="EMBL" id="MCM2680387.1"/>
    </source>
</evidence>
<protein>
    <submittedName>
        <fullName evidence="1">Uncharacterized protein</fullName>
    </submittedName>
</protein>
<keyword evidence="2" id="KW-1185">Reference proteome</keyword>